<feature type="compositionally biased region" description="Polar residues" evidence="5">
    <location>
        <begin position="352"/>
        <end position="384"/>
    </location>
</feature>
<dbReference type="GO" id="GO:0000976">
    <property type="term" value="F:transcription cis-regulatory region binding"/>
    <property type="evidence" value="ECO:0007669"/>
    <property type="project" value="UniProtKB-ARBA"/>
</dbReference>
<evidence type="ECO:0000256" key="3">
    <source>
        <dbReference type="ARBA" id="ARBA00023163"/>
    </source>
</evidence>
<organism evidence="7 8">
    <name type="scientific">Deinandra increscens subsp. villosa</name>
    <dbReference type="NCBI Taxonomy" id="3103831"/>
    <lineage>
        <taxon>Eukaryota</taxon>
        <taxon>Viridiplantae</taxon>
        <taxon>Streptophyta</taxon>
        <taxon>Embryophyta</taxon>
        <taxon>Tracheophyta</taxon>
        <taxon>Spermatophyta</taxon>
        <taxon>Magnoliopsida</taxon>
        <taxon>eudicotyledons</taxon>
        <taxon>Gunneridae</taxon>
        <taxon>Pentapetalae</taxon>
        <taxon>asterids</taxon>
        <taxon>campanulids</taxon>
        <taxon>Asterales</taxon>
        <taxon>Asteraceae</taxon>
        <taxon>Asteroideae</taxon>
        <taxon>Heliantheae alliance</taxon>
        <taxon>Madieae</taxon>
        <taxon>Madiinae</taxon>
        <taxon>Deinandra</taxon>
    </lineage>
</organism>
<accession>A0AAP0DH80</accession>
<protein>
    <recommendedName>
        <fullName evidence="6">NAC domain-containing protein</fullName>
    </recommendedName>
</protein>
<dbReference type="AlphaFoldDB" id="A0AAP0DH80"/>
<reference evidence="7 8" key="1">
    <citation type="submission" date="2024-04" db="EMBL/GenBank/DDBJ databases">
        <title>The reference genome of an endangered Asteraceae, Deinandra increscens subsp. villosa, native to the Central Coast of California.</title>
        <authorList>
            <person name="Guilliams M."/>
            <person name="Hasenstab-Lehman K."/>
            <person name="Meyer R."/>
            <person name="Mcevoy S."/>
        </authorList>
    </citation>
    <scope>NUCLEOTIDE SEQUENCE [LARGE SCALE GENOMIC DNA]</scope>
    <source>
        <tissue evidence="7">Leaf</tissue>
    </source>
</reference>
<evidence type="ECO:0000259" key="6">
    <source>
        <dbReference type="PROSITE" id="PS51005"/>
    </source>
</evidence>
<name>A0AAP0DH80_9ASTR</name>
<keyword evidence="8" id="KW-1185">Reference proteome</keyword>
<dbReference type="Pfam" id="PF02365">
    <property type="entry name" value="NAM"/>
    <property type="match status" value="1"/>
</dbReference>
<evidence type="ECO:0000313" key="8">
    <source>
        <dbReference type="Proteomes" id="UP001408789"/>
    </source>
</evidence>
<dbReference type="Proteomes" id="UP001408789">
    <property type="component" value="Unassembled WGS sequence"/>
</dbReference>
<keyword evidence="4" id="KW-0539">Nucleus</keyword>
<comment type="caution">
    <text evidence="7">The sequence shown here is derived from an EMBL/GenBank/DDBJ whole genome shotgun (WGS) entry which is preliminary data.</text>
</comment>
<feature type="region of interest" description="Disordered" evidence="5">
    <location>
        <begin position="347"/>
        <end position="412"/>
    </location>
</feature>
<evidence type="ECO:0000256" key="5">
    <source>
        <dbReference type="SAM" id="MobiDB-lite"/>
    </source>
</evidence>
<gene>
    <name evidence="7" type="ORF">SSX86_009117</name>
</gene>
<dbReference type="Gene3D" id="2.170.150.80">
    <property type="entry name" value="NAC domain"/>
    <property type="match status" value="1"/>
</dbReference>
<dbReference type="PANTHER" id="PTHR31744:SF213">
    <property type="entry name" value="NAC DOMAIN CONTAINING PROTEIN 46-RELATED"/>
    <property type="match status" value="1"/>
</dbReference>
<dbReference type="PROSITE" id="PS51005">
    <property type="entry name" value="NAC"/>
    <property type="match status" value="1"/>
</dbReference>
<proteinExistence type="predicted"/>
<dbReference type="InterPro" id="IPR003441">
    <property type="entry name" value="NAC-dom"/>
</dbReference>
<sequence length="412" mass="46716">MDGGSTVVNDGDDSLIGLPPGFRFHPTDEEIVTHYLTPKVMNRNFTASAIGEVDLNKCEPWDLHKKAKMGEKEWFFFCQRDRKYPTGMRTNRATDSGYWKATGKDKEILKKGKSVAGGKLVGMKKTLVFYKGRAPKGEKTNWVMHEFRLEGDFSYYNMSRASKEEWVVCRIVHKNTEVKRNNMDNGMMRMNSFVNELLDSPPWMPTLTDPQGPHMDPDRPGSSFTHSGRNNIINSSHNKDSSVQTPFKGLVDDDENYPSYFSHDQSHILQRDQDYKNLNVSPYSYNFDTNSFQMSPFVNDHQSNFPPNLANNFSTSFTDLSSWPNHHTDRASGLEEDSKKAIRAQCKLEPSDVNNTNQSSKISMTSQDTGLSNDMTTEISSSSMHDIGMGPYDYQDDQLAPSALSELDSLLE</sequence>
<dbReference type="GO" id="GO:0006355">
    <property type="term" value="P:regulation of DNA-templated transcription"/>
    <property type="evidence" value="ECO:0007669"/>
    <property type="project" value="InterPro"/>
</dbReference>
<dbReference type="PANTHER" id="PTHR31744">
    <property type="entry name" value="PROTEIN CUP-SHAPED COTYLEDON 2-RELATED"/>
    <property type="match status" value="1"/>
</dbReference>
<keyword evidence="2" id="KW-0238">DNA-binding</keyword>
<feature type="compositionally biased region" description="Polar residues" evidence="5">
    <location>
        <begin position="222"/>
        <end position="245"/>
    </location>
</feature>
<feature type="region of interest" description="Disordered" evidence="5">
    <location>
        <begin position="201"/>
        <end position="249"/>
    </location>
</feature>
<dbReference type="SUPFAM" id="SSF101941">
    <property type="entry name" value="NAC domain"/>
    <property type="match status" value="1"/>
</dbReference>
<dbReference type="EMBL" id="JBCNJP010000010">
    <property type="protein sequence ID" value="KAK9072682.1"/>
    <property type="molecule type" value="Genomic_DNA"/>
</dbReference>
<dbReference type="InterPro" id="IPR036093">
    <property type="entry name" value="NAC_dom_sf"/>
</dbReference>
<keyword evidence="1" id="KW-0805">Transcription regulation</keyword>
<keyword evidence="3" id="KW-0804">Transcription</keyword>
<evidence type="ECO:0000256" key="1">
    <source>
        <dbReference type="ARBA" id="ARBA00023015"/>
    </source>
</evidence>
<dbReference type="FunFam" id="2.170.150.80:FF:000006">
    <property type="entry name" value="NAC domain-containing protein 100-like"/>
    <property type="match status" value="1"/>
</dbReference>
<feature type="domain" description="NAC" evidence="6">
    <location>
        <begin position="18"/>
        <end position="174"/>
    </location>
</feature>
<evidence type="ECO:0000256" key="2">
    <source>
        <dbReference type="ARBA" id="ARBA00023125"/>
    </source>
</evidence>
<evidence type="ECO:0000256" key="4">
    <source>
        <dbReference type="ARBA" id="ARBA00023242"/>
    </source>
</evidence>
<evidence type="ECO:0000313" key="7">
    <source>
        <dbReference type="EMBL" id="KAK9072682.1"/>
    </source>
</evidence>